<dbReference type="AlphaFoldDB" id="A0AAD6VEC5"/>
<dbReference type="EMBL" id="JARJCW010000030">
    <property type="protein sequence ID" value="KAJ7209613.1"/>
    <property type="molecule type" value="Genomic_DNA"/>
</dbReference>
<sequence>MSQFETFLAHRYGSVKAQFPGEGRRKWVLRVVEEFFASDTSLGTPTVLDNADILKDADPFDDLGLLIRTDFSNEDAWSSFCERLKAEEEDFIQSVEPSTEDVEMDDNGEDDSDSSSENGIKAPIVKIINPTSDQDRALLENLSNLGALRIFDEAYVHRATSPPAGTKRISPPNRLIDRNGWQEAYRGIYLWIYDAQSNIDQCARVVMQGSDDTYPTHSGDSWRARVTHIIELQSKIACNEMTISFGGLDRYDYKERRRNMDEAER</sequence>
<evidence type="ECO:0000256" key="1">
    <source>
        <dbReference type="SAM" id="MobiDB-lite"/>
    </source>
</evidence>
<feature type="compositionally biased region" description="Acidic residues" evidence="1">
    <location>
        <begin position="98"/>
        <end position="114"/>
    </location>
</feature>
<proteinExistence type="predicted"/>
<accession>A0AAD6VEC5</accession>
<gene>
    <name evidence="2" type="ORF">GGX14DRAFT_631030</name>
</gene>
<feature type="region of interest" description="Disordered" evidence="1">
    <location>
        <begin position="91"/>
        <end position="123"/>
    </location>
</feature>
<organism evidence="2 3">
    <name type="scientific">Mycena pura</name>
    <dbReference type="NCBI Taxonomy" id="153505"/>
    <lineage>
        <taxon>Eukaryota</taxon>
        <taxon>Fungi</taxon>
        <taxon>Dikarya</taxon>
        <taxon>Basidiomycota</taxon>
        <taxon>Agaricomycotina</taxon>
        <taxon>Agaricomycetes</taxon>
        <taxon>Agaricomycetidae</taxon>
        <taxon>Agaricales</taxon>
        <taxon>Marasmiineae</taxon>
        <taxon>Mycenaceae</taxon>
        <taxon>Mycena</taxon>
    </lineage>
</organism>
<evidence type="ECO:0000313" key="2">
    <source>
        <dbReference type="EMBL" id="KAJ7209613.1"/>
    </source>
</evidence>
<dbReference type="Proteomes" id="UP001219525">
    <property type="component" value="Unassembled WGS sequence"/>
</dbReference>
<reference evidence="2" key="1">
    <citation type="submission" date="2023-03" db="EMBL/GenBank/DDBJ databases">
        <title>Massive genome expansion in bonnet fungi (Mycena s.s.) driven by repeated elements and novel gene families across ecological guilds.</title>
        <authorList>
            <consortium name="Lawrence Berkeley National Laboratory"/>
            <person name="Harder C.B."/>
            <person name="Miyauchi S."/>
            <person name="Viragh M."/>
            <person name="Kuo A."/>
            <person name="Thoen E."/>
            <person name="Andreopoulos B."/>
            <person name="Lu D."/>
            <person name="Skrede I."/>
            <person name="Drula E."/>
            <person name="Henrissat B."/>
            <person name="Morin E."/>
            <person name="Kohler A."/>
            <person name="Barry K."/>
            <person name="LaButti K."/>
            <person name="Morin E."/>
            <person name="Salamov A."/>
            <person name="Lipzen A."/>
            <person name="Mereny Z."/>
            <person name="Hegedus B."/>
            <person name="Baldrian P."/>
            <person name="Stursova M."/>
            <person name="Weitz H."/>
            <person name="Taylor A."/>
            <person name="Grigoriev I.V."/>
            <person name="Nagy L.G."/>
            <person name="Martin F."/>
            <person name="Kauserud H."/>
        </authorList>
    </citation>
    <scope>NUCLEOTIDE SEQUENCE</scope>
    <source>
        <strain evidence="2">9144</strain>
    </source>
</reference>
<name>A0AAD6VEC5_9AGAR</name>
<keyword evidence="3" id="KW-1185">Reference proteome</keyword>
<evidence type="ECO:0000313" key="3">
    <source>
        <dbReference type="Proteomes" id="UP001219525"/>
    </source>
</evidence>
<protein>
    <submittedName>
        <fullName evidence="2">Uncharacterized protein</fullName>
    </submittedName>
</protein>
<comment type="caution">
    <text evidence="2">The sequence shown here is derived from an EMBL/GenBank/DDBJ whole genome shotgun (WGS) entry which is preliminary data.</text>
</comment>